<feature type="region of interest" description="Disordered" evidence="1">
    <location>
        <begin position="1"/>
        <end position="22"/>
    </location>
</feature>
<evidence type="ECO:0000256" key="1">
    <source>
        <dbReference type="SAM" id="MobiDB-lite"/>
    </source>
</evidence>
<proteinExistence type="predicted"/>
<gene>
    <name evidence="2" type="ORF">LAUMK13_02992</name>
</gene>
<name>A0A498Q4N8_9MYCO</name>
<sequence length="68" mass="6955">MPAERTPAPAGHSADAARPRSVSKVNSAIGTVASTSVFQSTRQQVWVSVRPIATRKMSAPLPAAGPSG</sequence>
<accession>A0A498Q4N8</accession>
<dbReference type="EMBL" id="UPHQ01000149">
    <property type="protein sequence ID" value="VBA40307.1"/>
    <property type="molecule type" value="Genomic_DNA"/>
</dbReference>
<dbReference type="AlphaFoldDB" id="A0A498Q4N8"/>
<evidence type="ECO:0000313" key="2">
    <source>
        <dbReference type="EMBL" id="VBA40307.1"/>
    </source>
</evidence>
<reference evidence="2 3" key="1">
    <citation type="submission" date="2018-09" db="EMBL/GenBank/DDBJ databases">
        <authorList>
            <person name="Tagini F."/>
        </authorList>
    </citation>
    <scope>NUCLEOTIDE SEQUENCE [LARGE SCALE GENOMIC DNA]</scope>
    <source>
        <strain evidence="2 3">MK13</strain>
    </source>
</reference>
<dbReference type="Proteomes" id="UP000267289">
    <property type="component" value="Unassembled WGS sequence"/>
</dbReference>
<evidence type="ECO:0000313" key="3">
    <source>
        <dbReference type="Proteomes" id="UP000267289"/>
    </source>
</evidence>
<keyword evidence="3" id="KW-1185">Reference proteome</keyword>
<organism evidence="2 3">
    <name type="scientific">Mycobacterium innocens</name>
    <dbReference type="NCBI Taxonomy" id="2341083"/>
    <lineage>
        <taxon>Bacteria</taxon>
        <taxon>Bacillati</taxon>
        <taxon>Actinomycetota</taxon>
        <taxon>Actinomycetes</taxon>
        <taxon>Mycobacteriales</taxon>
        <taxon>Mycobacteriaceae</taxon>
        <taxon>Mycobacterium</taxon>
    </lineage>
</organism>
<protein>
    <submittedName>
        <fullName evidence="2">Uncharacterized protein</fullName>
    </submittedName>
</protein>